<keyword evidence="2" id="KW-1185">Reference proteome</keyword>
<name>Q31Q79_SYNE7</name>
<dbReference type="Pfam" id="PF04343">
    <property type="entry name" value="DUF488"/>
    <property type="match status" value="1"/>
</dbReference>
<dbReference type="HOGENOM" id="CLU_1833112_0_0_3"/>
<dbReference type="STRING" id="1140.Synpcc7942_0758"/>
<dbReference type="KEGG" id="syf:Synpcc7942_0758"/>
<reference evidence="2" key="1">
    <citation type="submission" date="2005-08" db="EMBL/GenBank/DDBJ databases">
        <title>Complete sequence of chromosome 1 of Synechococcus elongatus PCC 7942.</title>
        <authorList>
            <consortium name="US DOE Joint Genome Institute"/>
            <person name="Copeland A."/>
            <person name="Lucas S."/>
            <person name="Lapidus A."/>
            <person name="Barry K."/>
            <person name="Detter J.C."/>
            <person name="Glavina T."/>
            <person name="Hammon N."/>
            <person name="Israni S."/>
            <person name="Pitluck S."/>
            <person name="Schmutz J."/>
            <person name="Larimer F."/>
            <person name="Land M."/>
            <person name="Kyrpides N."/>
            <person name="Lykidis A."/>
            <person name="Richardson P."/>
        </authorList>
    </citation>
    <scope>NUCLEOTIDE SEQUENCE [LARGE SCALE GENOMIC DNA]</scope>
    <source>
        <strain evidence="2">ATCC 33912 / PCC 7942 / FACHB-805</strain>
    </source>
</reference>
<dbReference type="InterPro" id="IPR007438">
    <property type="entry name" value="DUF488"/>
</dbReference>
<evidence type="ECO:0000313" key="1">
    <source>
        <dbReference type="EMBL" id="ABB56790.1"/>
    </source>
</evidence>
<accession>Q31Q79</accession>
<sequence length="140" mass="15694">MPDLATSESKTVLTFGYGNRKNYDAFLSCLREFSVTCVVDVRLKPRAWSRMWYGDALQKLCTSENIQYVSKSSLGNLSGSSHWIPPEPEAAKQTLCEVAEMLETGNILLLCAEMDFSRCHRVEVASKLQELTSASVKHLK</sequence>
<dbReference type="PaxDb" id="1140-Synpcc7942_0758"/>
<evidence type="ECO:0000313" key="2">
    <source>
        <dbReference type="Proteomes" id="UP000889800"/>
    </source>
</evidence>
<dbReference type="PANTHER" id="PTHR39337:SF1">
    <property type="entry name" value="BLR5642 PROTEIN"/>
    <property type="match status" value="1"/>
</dbReference>
<dbReference type="eggNOG" id="COG5483">
    <property type="taxonomic scope" value="Bacteria"/>
</dbReference>
<dbReference type="AlphaFoldDB" id="Q31Q79"/>
<dbReference type="BioCyc" id="SYNEL:SYNPCC7942_0758-MONOMER"/>
<protein>
    <recommendedName>
        <fullName evidence="3">DUF488 domain-containing protein</fullName>
    </recommendedName>
</protein>
<dbReference type="Proteomes" id="UP000889800">
    <property type="component" value="Chromosome"/>
</dbReference>
<dbReference type="GeneID" id="72429600"/>
<gene>
    <name evidence="1" type="ordered locus">Synpcc7942_0758</name>
</gene>
<proteinExistence type="predicted"/>
<organism evidence="1 2">
    <name type="scientific">Synechococcus elongatus (strain ATCC 33912 / PCC 7942 / FACHB-805)</name>
    <name type="common">Anacystis nidulans R2</name>
    <dbReference type="NCBI Taxonomy" id="1140"/>
    <lineage>
        <taxon>Bacteria</taxon>
        <taxon>Bacillati</taxon>
        <taxon>Cyanobacteriota</taxon>
        <taxon>Cyanophyceae</taxon>
        <taxon>Synechococcales</taxon>
        <taxon>Synechococcaceae</taxon>
        <taxon>Synechococcus</taxon>
    </lineage>
</organism>
<dbReference type="RefSeq" id="WP_011377710.1">
    <property type="nucleotide sequence ID" value="NC_007604.1"/>
</dbReference>
<evidence type="ECO:0008006" key="3">
    <source>
        <dbReference type="Google" id="ProtNLM"/>
    </source>
</evidence>
<dbReference type="PANTHER" id="PTHR39337">
    <property type="entry name" value="BLR5642 PROTEIN"/>
    <property type="match status" value="1"/>
</dbReference>
<dbReference type="OrthoDB" id="484875at2"/>
<dbReference type="EMBL" id="CP000100">
    <property type="protein sequence ID" value="ABB56790.1"/>
    <property type="molecule type" value="Genomic_DNA"/>
</dbReference>